<comment type="similarity">
    <text evidence="1">Belongs to the UxaA family.</text>
</comment>
<dbReference type="GO" id="GO:0019698">
    <property type="term" value="P:D-galacturonate catabolic process"/>
    <property type="evidence" value="ECO:0007669"/>
    <property type="project" value="TreeGrafter"/>
</dbReference>
<evidence type="ECO:0000313" key="5">
    <source>
        <dbReference type="EMBL" id="AOT69280.1"/>
    </source>
</evidence>
<evidence type="ECO:0000259" key="3">
    <source>
        <dbReference type="Pfam" id="PF04295"/>
    </source>
</evidence>
<dbReference type="PANTHER" id="PTHR30536">
    <property type="entry name" value="ALTRONATE/GALACTARATE DEHYDRATASE"/>
    <property type="match status" value="1"/>
</dbReference>
<sequence>MNFYGYKRPDGRVGVRNHVLILPASVCASDTTRMVASQVKGAVTFNNQNGCAQVEGDQQLTMDILAGFAANPNIYGTVVISLGCENCQMNLVVEAIKERTNKPMETFIIQENGGTLTTIERAVRVARKMVQEASLLKREEFPISELIIGTECGGSDPTSGLAANPLIGELSDRLVAHGATSILSETTELIGAEHLLSERAKTPAVKDRIYEIVYRYEKALQMVGEEVREGNPSPGNKAGGITTLEEKSLGCIHKGGHTEITAVYDYAKEVREKGLVIMDTPGNDPSSVAAMVAGGAQIIVFSTGRGTPTGNPIAPVIKVTGNKITYANMIDNIDVDASPVIYGPQTMDQLGDALLKEVVEVANGRLTKAEALGYTEIAIARLCNYV</sequence>
<dbReference type="RefSeq" id="WP_069974846.1">
    <property type="nucleotide sequence ID" value="NZ_CP017269.1"/>
</dbReference>
<dbReference type="InterPro" id="IPR007392">
    <property type="entry name" value="GD_AH_second"/>
</dbReference>
<dbReference type="Pfam" id="PF20629">
    <property type="entry name" value="GD_AH_C"/>
    <property type="match status" value="1"/>
</dbReference>
<dbReference type="InterPro" id="IPR052172">
    <property type="entry name" value="UxaA_altronate/galactarate_dh"/>
</dbReference>
<dbReference type="STRING" id="1424294.Gferi_06680"/>
<dbReference type="EMBL" id="CP017269">
    <property type="protein sequence ID" value="AOT69280.1"/>
    <property type="molecule type" value="Genomic_DNA"/>
</dbReference>
<name>A0A1D8GEF8_9FIRM</name>
<organism evidence="5 6">
    <name type="scientific">Geosporobacter ferrireducens</name>
    <dbReference type="NCBI Taxonomy" id="1424294"/>
    <lineage>
        <taxon>Bacteria</taxon>
        <taxon>Bacillati</taxon>
        <taxon>Bacillota</taxon>
        <taxon>Clostridia</taxon>
        <taxon>Peptostreptococcales</taxon>
        <taxon>Thermotaleaceae</taxon>
        <taxon>Geosporobacter</taxon>
    </lineage>
</organism>
<feature type="domain" description="D-galactarate/Altronate dehydratase C-terminal" evidence="4">
    <location>
        <begin position="143"/>
        <end position="381"/>
    </location>
</feature>
<dbReference type="InterPro" id="IPR048332">
    <property type="entry name" value="GD_AH_C"/>
</dbReference>
<dbReference type="AlphaFoldDB" id="A0A1D8GEF8"/>
<keyword evidence="6" id="KW-1185">Reference proteome</keyword>
<evidence type="ECO:0000256" key="1">
    <source>
        <dbReference type="ARBA" id="ARBA00010986"/>
    </source>
</evidence>
<proteinExistence type="inferred from homology"/>
<dbReference type="OrthoDB" id="9804574at2"/>
<evidence type="ECO:0000259" key="4">
    <source>
        <dbReference type="Pfam" id="PF20629"/>
    </source>
</evidence>
<gene>
    <name evidence="5" type="ORF">Gferi_06680</name>
</gene>
<reference evidence="5 6" key="1">
    <citation type="submission" date="2016-09" db="EMBL/GenBank/DDBJ databases">
        <title>Genomic analysis reveals versatility of anaerobic energy metabolism of Geosporobacter ferrireducens IRF9 of phylum Firmicutes.</title>
        <authorList>
            <person name="Kim S.-J."/>
        </authorList>
    </citation>
    <scope>NUCLEOTIDE SEQUENCE [LARGE SCALE GENOMIC DNA]</scope>
    <source>
        <strain evidence="5 6">IRF9</strain>
    </source>
</reference>
<evidence type="ECO:0000256" key="2">
    <source>
        <dbReference type="ARBA" id="ARBA00023239"/>
    </source>
</evidence>
<accession>A0A1D8GEF8</accession>
<keyword evidence="5" id="KW-0378">Hydrolase</keyword>
<dbReference type="Pfam" id="PF04295">
    <property type="entry name" value="GD_AH_second"/>
    <property type="match status" value="1"/>
</dbReference>
<dbReference type="GO" id="GO:0016787">
    <property type="term" value="F:hydrolase activity"/>
    <property type="evidence" value="ECO:0007669"/>
    <property type="project" value="UniProtKB-KW"/>
</dbReference>
<protein>
    <submittedName>
        <fullName evidence="5">Carbohydrate hydrolase</fullName>
    </submittedName>
</protein>
<keyword evidence="2" id="KW-0456">Lyase</keyword>
<dbReference type="KEGG" id="gfe:Gferi_06680"/>
<feature type="domain" description="D-galactarate/Altronate dehydratase second" evidence="3">
    <location>
        <begin position="5"/>
        <end position="134"/>
    </location>
</feature>
<evidence type="ECO:0000313" key="6">
    <source>
        <dbReference type="Proteomes" id="UP000095743"/>
    </source>
</evidence>
<dbReference type="GO" id="GO:0016829">
    <property type="term" value="F:lyase activity"/>
    <property type="evidence" value="ECO:0007669"/>
    <property type="project" value="UniProtKB-KW"/>
</dbReference>
<dbReference type="PANTHER" id="PTHR30536:SF5">
    <property type="entry name" value="ALTRONATE DEHYDRATASE"/>
    <property type="match status" value="1"/>
</dbReference>
<dbReference type="Proteomes" id="UP000095743">
    <property type="component" value="Chromosome"/>
</dbReference>